<evidence type="ECO:0000259" key="5">
    <source>
        <dbReference type="PROSITE" id="PS51745"/>
    </source>
</evidence>
<proteinExistence type="predicted"/>
<dbReference type="EMBL" id="JAMQYH010000003">
    <property type="protein sequence ID" value="KAJ1694931.1"/>
    <property type="molecule type" value="Genomic_DNA"/>
</dbReference>
<name>A0A9Q0HQN2_9POAL</name>
<dbReference type="CDD" id="cd05992">
    <property type="entry name" value="PB1"/>
    <property type="match status" value="1"/>
</dbReference>
<accession>A0A9Q0HQN2</accession>
<dbReference type="PROSITE" id="PS51745">
    <property type="entry name" value="PB1"/>
    <property type="match status" value="1"/>
</dbReference>
<evidence type="ECO:0000313" key="6">
    <source>
        <dbReference type="EMBL" id="KAJ1694931.1"/>
    </source>
</evidence>
<dbReference type="InterPro" id="IPR053793">
    <property type="entry name" value="PB1-like"/>
</dbReference>
<feature type="region of interest" description="Disordered" evidence="4">
    <location>
        <begin position="1"/>
        <end position="33"/>
    </location>
</feature>
<dbReference type="OrthoDB" id="2942533at2759"/>
<dbReference type="InterPro" id="IPR019734">
    <property type="entry name" value="TPR_rpt"/>
</dbReference>
<feature type="domain" description="PB1" evidence="5">
    <location>
        <begin position="243"/>
        <end position="322"/>
    </location>
</feature>
<dbReference type="SUPFAM" id="SSF54277">
    <property type="entry name" value="CAD &amp; PB1 domains"/>
    <property type="match status" value="1"/>
</dbReference>
<reference evidence="6" key="1">
    <citation type="journal article" date="2022" name="Cell">
        <title>Repeat-based holocentromeres influence genome architecture and karyotype evolution.</title>
        <authorList>
            <person name="Hofstatter P.G."/>
            <person name="Thangavel G."/>
            <person name="Lux T."/>
            <person name="Neumann P."/>
            <person name="Vondrak T."/>
            <person name="Novak P."/>
            <person name="Zhang M."/>
            <person name="Costa L."/>
            <person name="Castellani M."/>
            <person name="Scott A."/>
            <person name="Toegelov H."/>
            <person name="Fuchs J."/>
            <person name="Mata-Sucre Y."/>
            <person name="Dias Y."/>
            <person name="Vanzela A.L.L."/>
            <person name="Huettel B."/>
            <person name="Almeida C.C.S."/>
            <person name="Simkova H."/>
            <person name="Souza G."/>
            <person name="Pedrosa-Harand A."/>
            <person name="Macas J."/>
            <person name="Mayer K.F.X."/>
            <person name="Houben A."/>
            <person name="Marques A."/>
        </authorList>
    </citation>
    <scope>NUCLEOTIDE SEQUENCE</scope>
    <source>
        <strain evidence="6">RhyBre1mFocal</strain>
    </source>
</reference>
<feature type="repeat" description="TPR" evidence="3">
    <location>
        <begin position="43"/>
        <end position="76"/>
    </location>
</feature>
<dbReference type="PROSITE" id="PS50005">
    <property type="entry name" value="TPR"/>
    <property type="match status" value="1"/>
</dbReference>
<dbReference type="Gene3D" id="3.10.20.90">
    <property type="entry name" value="Phosphatidylinositol 3-kinase Catalytic Subunit, Chain A, domain 1"/>
    <property type="match status" value="1"/>
</dbReference>
<evidence type="ECO:0000256" key="4">
    <source>
        <dbReference type="SAM" id="MobiDB-lite"/>
    </source>
</evidence>
<dbReference type="Gene3D" id="1.25.40.10">
    <property type="entry name" value="Tetratricopeptide repeat domain"/>
    <property type="match status" value="1"/>
</dbReference>
<keyword evidence="2 3" id="KW-0802">TPR repeat</keyword>
<protein>
    <recommendedName>
        <fullName evidence="5">PB1 domain-containing protein</fullName>
    </recommendedName>
</protein>
<dbReference type="PANTHER" id="PTHR46183">
    <property type="entry name" value="PROTEIN CLMP1"/>
    <property type="match status" value="1"/>
</dbReference>
<dbReference type="SUPFAM" id="SSF48452">
    <property type="entry name" value="TPR-like"/>
    <property type="match status" value="1"/>
</dbReference>
<dbReference type="SMART" id="SM00028">
    <property type="entry name" value="TPR"/>
    <property type="match status" value="3"/>
</dbReference>
<dbReference type="SMART" id="SM00666">
    <property type="entry name" value="PB1"/>
    <property type="match status" value="1"/>
</dbReference>
<gene>
    <name evidence="6" type="ORF">LUZ63_011629</name>
</gene>
<dbReference type="InterPro" id="IPR044517">
    <property type="entry name" value="PHOX1-4"/>
</dbReference>
<evidence type="ECO:0000256" key="3">
    <source>
        <dbReference type="PROSITE-ProRule" id="PRU00339"/>
    </source>
</evidence>
<evidence type="ECO:0000256" key="2">
    <source>
        <dbReference type="ARBA" id="ARBA00022803"/>
    </source>
</evidence>
<keyword evidence="7" id="KW-1185">Reference proteome</keyword>
<dbReference type="InterPro" id="IPR011990">
    <property type="entry name" value="TPR-like_helical_dom_sf"/>
</dbReference>
<feature type="compositionally biased region" description="Polar residues" evidence="4">
    <location>
        <begin position="17"/>
        <end position="29"/>
    </location>
</feature>
<dbReference type="Proteomes" id="UP001151287">
    <property type="component" value="Unassembled WGS sequence"/>
</dbReference>
<comment type="caution">
    <text evidence="6">The sequence shown here is derived from an EMBL/GenBank/DDBJ whole genome shotgun (WGS) entry which is preliminary data.</text>
</comment>
<evidence type="ECO:0000256" key="1">
    <source>
        <dbReference type="ARBA" id="ARBA00022737"/>
    </source>
</evidence>
<evidence type="ECO:0000313" key="7">
    <source>
        <dbReference type="Proteomes" id="UP001151287"/>
    </source>
</evidence>
<dbReference type="PANTHER" id="PTHR46183:SF4">
    <property type="entry name" value="PROTEIN PHOX4"/>
    <property type="match status" value="1"/>
</dbReference>
<organism evidence="6 7">
    <name type="scientific">Rhynchospora breviuscula</name>
    <dbReference type="NCBI Taxonomy" id="2022672"/>
    <lineage>
        <taxon>Eukaryota</taxon>
        <taxon>Viridiplantae</taxon>
        <taxon>Streptophyta</taxon>
        <taxon>Embryophyta</taxon>
        <taxon>Tracheophyta</taxon>
        <taxon>Spermatophyta</taxon>
        <taxon>Magnoliopsida</taxon>
        <taxon>Liliopsida</taxon>
        <taxon>Poales</taxon>
        <taxon>Cyperaceae</taxon>
        <taxon>Cyperoideae</taxon>
        <taxon>Rhynchosporeae</taxon>
        <taxon>Rhynchospora</taxon>
    </lineage>
</organism>
<dbReference type="AlphaFoldDB" id="A0A9Q0HQN2"/>
<keyword evidence="1" id="KW-0677">Repeat</keyword>
<dbReference type="InterPro" id="IPR000270">
    <property type="entry name" value="PB1_dom"/>
</dbReference>
<sequence length="660" mass="76203">MGKHTTKMKASGDKLAKSNSRNSQLSDQSPKCDADTSVFIDEAQKRKEEGNKLFQRRDYQRALIQYERAINILPKTHPDVAYLHSNMAACYMQMGPSEYRRAVHECDLALEVSPKYTKALLKRARCYEFLGRLDFSNRDVDRVLNLEPNNLTALEISERIKPHLEKEVELNDKLVVVSQKNGDVVKEKPKKKETQKIKEVCLDREKEMCNNIDKEGNKCKNENNNEEKCKGAVKDVAVTEKPPKAYKLVFGEDIRWGHIPAGATLSKVREIVSSKYPGLTSFLIKYRDNEGDLVTITTAEELKLAEESADPQGSVRLYILEGNFIDDNETINEERASPKETYSEIENYKLVVDEWIMEFAKLFKNHVGVSSDSCVDFHEMGMKLYFEAVEDTVTCEEAQKIFKVAQGKFQEMAALAFFNWGNIHMSQARKRLRLAEEDEMAQIRVREAYEWAREEYIKAGKRYTESLNVKPDFYEGYFAIALEKFEHAKLCWNYAINSKIDLEKSCIEVLEMFNKAEDSIEKGTAVWEEMERRQTKEMPKVNKGNLVNPDMSCQINVLWGAMLYERSIVEFKLGLENWEECLMAAVEKFQANGVSQTDIAVIIKNHCANETTQEGSTFKIDEIIQAWNEVYDAERWLRGLPSFRLEPLLRRRAPQLRQSF</sequence>
<dbReference type="Pfam" id="PF00564">
    <property type="entry name" value="PB1"/>
    <property type="match status" value="1"/>
</dbReference>